<dbReference type="InterPro" id="IPR001828">
    <property type="entry name" value="ANF_lig-bd_rcpt"/>
</dbReference>
<accession>A0ABD4TI93</accession>
<evidence type="ECO:0000256" key="3">
    <source>
        <dbReference type="ARBA" id="ARBA00022989"/>
    </source>
</evidence>
<comment type="caution">
    <text evidence="6">The sequence shown here is derived from an EMBL/GenBank/DDBJ whole genome shotgun (WGS) entry which is preliminary data.</text>
</comment>
<feature type="domain" description="Receptor ligand binding region" evidence="5">
    <location>
        <begin position="73"/>
        <end position="352"/>
    </location>
</feature>
<comment type="subcellular location">
    <subcellularLocation>
        <location evidence="1">Membrane</location>
    </subcellularLocation>
</comment>
<dbReference type="Pfam" id="PF01094">
    <property type="entry name" value="ANF_receptor"/>
    <property type="match status" value="1"/>
</dbReference>
<dbReference type="Proteomes" id="UP001524383">
    <property type="component" value="Unassembled WGS sequence"/>
</dbReference>
<evidence type="ECO:0000256" key="1">
    <source>
        <dbReference type="ARBA" id="ARBA00004370"/>
    </source>
</evidence>
<dbReference type="Gene3D" id="3.40.50.2300">
    <property type="match status" value="4"/>
</dbReference>
<evidence type="ECO:0000313" key="6">
    <source>
        <dbReference type="EMBL" id="MCQ1538662.1"/>
    </source>
</evidence>
<keyword evidence="3" id="KW-1133">Transmembrane helix</keyword>
<proteinExistence type="predicted"/>
<dbReference type="RefSeq" id="WP_255332613.1">
    <property type="nucleotide sequence ID" value="NZ_VOTZ01000012.1"/>
</dbReference>
<dbReference type="PANTHER" id="PTHR30483">
    <property type="entry name" value="LEUCINE-SPECIFIC-BINDING PROTEIN"/>
    <property type="match status" value="1"/>
</dbReference>
<keyword evidence="7" id="KW-1185">Reference proteome</keyword>
<dbReference type="AlphaFoldDB" id="A0ABD4TI93"/>
<dbReference type="GO" id="GO:0016020">
    <property type="term" value="C:membrane"/>
    <property type="evidence" value="ECO:0007669"/>
    <property type="project" value="UniProtKB-SubCell"/>
</dbReference>
<evidence type="ECO:0000256" key="4">
    <source>
        <dbReference type="ARBA" id="ARBA00023136"/>
    </source>
</evidence>
<dbReference type="SUPFAM" id="SSF53822">
    <property type="entry name" value="Periplasmic binding protein-like I"/>
    <property type="match status" value="2"/>
</dbReference>
<dbReference type="InterPro" id="IPR028082">
    <property type="entry name" value="Peripla_BP_I"/>
</dbReference>
<dbReference type="CDD" id="cd06268">
    <property type="entry name" value="PBP1_ABC_transporter_LIVBP-like"/>
    <property type="match status" value="1"/>
</dbReference>
<dbReference type="InterPro" id="IPR051010">
    <property type="entry name" value="BCAA_transport"/>
</dbReference>
<dbReference type="EMBL" id="VOTZ01000012">
    <property type="protein sequence ID" value="MCQ1538662.1"/>
    <property type="molecule type" value="Genomic_DNA"/>
</dbReference>
<organism evidence="6 7">
    <name type="scientific">Methanocalculus taiwanensis</name>
    <dbReference type="NCBI Taxonomy" id="106207"/>
    <lineage>
        <taxon>Archaea</taxon>
        <taxon>Methanobacteriati</taxon>
        <taxon>Methanobacteriota</taxon>
        <taxon>Stenosarchaea group</taxon>
        <taxon>Methanomicrobia</taxon>
        <taxon>Methanomicrobiales</taxon>
        <taxon>Methanocalculaceae</taxon>
        <taxon>Methanocalculus</taxon>
    </lineage>
</organism>
<keyword evidence="2" id="KW-0812">Transmembrane</keyword>
<reference evidence="6 7" key="1">
    <citation type="submission" date="2019-08" db="EMBL/GenBank/DDBJ databases">
        <authorList>
            <person name="Chen S.-C."/>
            <person name="Lai M.-C."/>
            <person name="You Y.-T."/>
        </authorList>
    </citation>
    <scope>NUCLEOTIDE SEQUENCE [LARGE SCALE GENOMIC DNA]</scope>
    <source>
        <strain evidence="6 7">P2F9704a</strain>
    </source>
</reference>
<evidence type="ECO:0000313" key="7">
    <source>
        <dbReference type="Proteomes" id="UP001524383"/>
    </source>
</evidence>
<evidence type="ECO:0000259" key="5">
    <source>
        <dbReference type="Pfam" id="PF01094"/>
    </source>
</evidence>
<name>A0ABD4TI93_9EURY</name>
<protein>
    <submittedName>
        <fullName evidence="6">ABC transporter substrate-binding protein</fullName>
    </submittedName>
</protein>
<keyword evidence="4" id="KW-0472">Membrane</keyword>
<gene>
    <name evidence="6" type="ORF">FTO68_06650</name>
</gene>
<sequence>MKRLILIIVIALALYMLVMFGGIPSGEDDPGEAFLSAPKSLNILAILPLSGDNIDLGLAQQYGIRRGTIQPRDHPVNLYIEDSQGDPEHAVAILRERSKTHTLHAIIISGSDCAESIAPYAEELGIPMATIAAPLQPGIEVSRNRISFTPPIGAEIDAIAPFLSEYSDVAFIYPDCAEGREMAAQIQTILSGKSIRLIEYTQESEDYTELMHPLRITPPEIFIIHGDTQVPAIVSAIRSRGANPVILIWERGSMHLLEEKPDLSEGVFVLAPGINPDHPVFSGISNQTSLFAPGIVAESFDSAHSLSSSITTCEGDMECLAGWFWNRKYTGALGTIQFNEKREASYHFEIRQIRRGEAETVGIITAPRTIVYIHVITGSTDDWFVDEVKKGIEAAFTVINEQTGIEIPLAIDNGIPSLFDARLGAIYDLGDVPEGTQIIGTLTITPDGKTSISGGDTDRERSIGVDNEAYIRYCFDYIDEQLNGVENKTPVSLLSGVPDDPLIGMVRTTAESHGYQVETDITYEDIKEIGSAIDVIMTGSPDTPLFVSVRSPGEAGAILLSAREAGYSPAIIFTLGDAWKTESFIRRAGVFSDGIIAASMYQRESTTESLAIRNVNSLMVRQSGQEINDISARAFTGVIMIADGTNRADSIDRVSIDTAIQMALMTPEYGALYDGTTHMVQMINGVYRTIL</sequence>
<dbReference type="PANTHER" id="PTHR30483:SF6">
    <property type="entry name" value="PERIPLASMIC BINDING PROTEIN OF ABC TRANSPORTER FOR NATURAL AMINO ACIDS"/>
    <property type="match status" value="1"/>
</dbReference>
<evidence type="ECO:0000256" key="2">
    <source>
        <dbReference type="ARBA" id="ARBA00022692"/>
    </source>
</evidence>